<dbReference type="GO" id="GO:0003676">
    <property type="term" value="F:nucleic acid binding"/>
    <property type="evidence" value="ECO:0007669"/>
    <property type="project" value="InterPro"/>
</dbReference>
<gene>
    <name evidence="1" type="primary">NCL1_17827</name>
    <name evidence="1" type="ORF">TNCV_3764451</name>
</gene>
<dbReference type="EMBL" id="BMAU01021362">
    <property type="protein sequence ID" value="GFY23205.1"/>
    <property type="molecule type" value="Genomic_DNA"/>
</dbReference>
<evidence type="ECO:0000313" key="2">
    <source>
        <dbReference type="Proteomes" id="UP000887159"/>
    </source>
</evidence>
<sequence>MKEGGWSARPVARQLCHSVCVVRSDESRFNLSSEDNRVRVWRPRGERLNPALSLQRQAAPSVNVMVWGAIAYNTCSLLVLIRGTMAAQRYVLDILQPHVIPLIQRLPGATFQHVFSALHGKGVTRLVLHGYYPFLTCPIPRFASNRAFLGSFGTTSRASHEFHRTRGKVTANMERNVSRHHKELVCLNARSYRIVHLI</sequence>
<dbReference type="Proteomes" id="UP000887159">
    <property type="component" value="Unassembled WGS sequence"/>
</dbReference>
<comment type="caution">
    <text evidence="1">The sequence shown here is derived from an EMBL/GenBank/DDBJ whole genome shotgun (WGS) entry which is preliminary data.</text>
</comment>
<evidence type="ECO:0000313" key="1">
    <source>
        <dbReference type="EMBL" id="GFY23205.1"/>
    </source>
</evidence>
<name>A0A8X7B895_TRICX</name>
<dbReference type="InterPro" id="IPR036397">
    <property type="entry name" value="RNaseH_sf"/>
</dbReference>
<dbReference type="Gene3D" id="3.30.420.10">
    <property type="entry name" value="Ribonuclease H-like superfamily/Ribonuclease H"/>
    <property type="match status" value="1"/>
</dbReference>
<organism evidence="1 2">
    <name type="scientific">Trichonephila clavipes</name>
    <name type="common">Golden silk orbweaver</name>
    <name type="synonym">Nephila clavipes</name>
    <dbReference type="NCBI Taxonomy" id="2585209"/>
    <lineage>
        <taxon>Eukaryota</taxon>
        <taxon>Metazoa</taxon>
        <taxon>Ecdysozoa</taxon>
        <taxon>Arthropoda</taxon>
        <taxon>Chelicerata</taxon>
        <taxon>Arachnida</taxon>
        <taxon>Araneae</taxon>
        <taxon>Araneomorphae</taxon>
        <taxon>Entelegynae</taxon>
        <taxon>Araneoidea</taxon>
        <taxon>Nephilidae</taxon>
        <taxon>Trichonephila</taxon>
    </lineage>
</organism>
<protein>
    <submittedName>
        <fullName evidence="1">Transposable element Tcb1 transposase</fullName>
    </submittedName>
</protein>
<accession>A0A8X7B895</accession>
<keyword evidence="2" id="KW-1185">Reference proteome</keyword>
<reference evidence="1" key="1">
    <citation type="submission" date="2020-08" db="EMBL/GenBank/DDBJ databases">
        <title>Multicomponent nature underlies the extraordinary mechanical properties of spider dragline silk.</title>
        <authorList>
            <person name="Kono N."/>
            <person name="Nakamura H."/>
            <person name="Mori M."/>
            <person name="Yoshida Y."/>
            <person name="Ohtoshi R."/>
            <person name="Malay A.D."/>
            <person name="Moran D.A.P."/>
            <person name="Tomita M."/>
            <person name="Numata K."/>
            <person name="Arakawa K."/>
        </authorList>
    </citation>
    <scope>NUCLEOTIDE SEQUENCE</scope>
</reference>
<proteinExistence type="predicted"/>
<dbReference type="AlphaFoldDB" id="A0A8X7B895"/>